<dbReference type="InterPro" id="IPR003661">
    <property type="entry name" value="HisK_dim/P_dom"/>
</dbReference>
<dbReference type="Pfam" id="PF00072">
    <property type="entry name" value="Response_reg"/>
    <property type="match status" value="2"/>
</dbReference>
<evidence type="ECO:0000256" key="2">
    <source>
        <dbReference type="ARBA" id="ARBA00012438"/>
    </source>
</evidence>
<dbReference type="InterPro" id="IPR001789">
    <property type="entry name" value="Sig_transdc_resp-reg_receiver"/>
</dbReference>
<dbReference type="SMART" id="SM00086">
    <property type="entry name" value="PAC"/>
    <property type="match status" value="4"/>
</dbReference>
<dbReference type="PROSITE" id="PS50109">
    <property type="entry name" value="HIS_KIN"/>
    <property type="match status" value="1"/>
</dbReference>
<keyword evidence="3 8" id="KW-0597">Phosphoprotein</keyword>
<dbReference type="Pfam" id="PF08447">
    <property type="entry name" value="PAS_3"/>
    <property type="match status" value="1"/>
</dbReference>
<dbReference type="CDD" id="cd00082">
    <property type="entry name" value="HisKA"/>
    <property type="match status" value="1"/>
</dbReference>
<evidence type="ECO:0000256" key="5">
    <source>
        <dbReference type="ARBA" id="ARBA00022777"/>
    </source>
</evidence>
<name>A0ABR8P4Z9_9GAMM</name>
<dbReference type="Pfam" id="PF01627">
    <property type="entry name" value="Hpt"/>
    <property type="match status" value="1"/>
</dbReference>
<evidence type="ECO:0000259" key="9">
    <source>
        <dbReference type="PROSITE" id="PS50109"/>
    </source>
</evidence>
<dbReference type="InterPro" id="IPR013767">
    <property type="entry name" value="PAS_fold"/>
</dbReference>
<feature type="domain" description="Response regulatory" evidence="10">
    <location>
        <begin position="1078"/>
        <end position="1199"/>
    </location>
</feature>
<feature type="domain" description="HPt" evidence="13">
    <location>
        <begin position="1393"/>
        <end position="1493"/>
    </location>
</feature>
<dbReference type="PANTHER" id="PTHR45339">
    <property type="entry name" value="HYBRID SIGNAL TRANSDUCTION HISTIDINE KINASE J"/>
    <property type="match status" value="1"/>
</dbReference>
<feature type="domain" description="Response regulatory" evidence="10">
    <location>
        <begin position="1232"/>
        <end position="1351"/>
    </location>
</feature>
<dbReference type="Gene3D" id="1.10.287.130">
    <property type="match status" value="1"/>
</dbReference>
<feature type="modified residue" description="4-aspartylphosphate" evidence="8">
    <location>
        <position position="1281"/>
    </location>
</feature>
<organism evidence="14 15">
    <name type="scientific">Marinomonas colpomeniae</name>
    <dbReference type="NCBI Taxonomy" id="2774408"/>
    <lineage>
        <taxon>Bacteria</taxon>
        <taxon>Pseudomonadati</taxon>
        <taxon>Pseudomonadota</taxon>
        <taxon>Gammaproteobacteria</taxon>
        <taxon>Oceanospirillales</taxon>
        <taxon>Oceanospirillaceae</taxon>
        <taxon>Marinomonas</taxon>
    </lineage>
</organism>
<feature type="modified residue" description="4-aspartylphosphate" evidence="8">
    <location>
        <position position="1132"/>
    </location>
</feature>
<keyword evidence="5" id="KW-0418">Kinase</keyword>
<dbReference type="InterPro" id="IPR029016">
    <property type="entry name" value="GAF-like_dom_sf"/>
</dbReference>
<dbReference type="InterPro" id="IPR008207">
    <property type="entry name" value="Sig_transdc_His_kin_Hpt_dom"/>
</dbReference>
<gene>
    <name evidence="14" type="ORF">IF202_13090</name>
</gene>
<evidence type="ECO:0000259" key="11">
    <source>
        <dbReference type="PROSITE" id="PS50112"/>
    </source>
</evidence>
<dbReference type="PROSITE" id="PS50110">
    <property type="entry name" value="RESPONSE_REGULATORY"/>
    <property type="match status" value="2"/>
</dbReference>
<evidence type="ECO:0000256" key="4">
    <source>
        <dbReference type="ARBA" id="ARBA00022679"/>
    </source>
</evidence>
<dbReference type="Gene3D" id="2.10.70.100">
    <property type="match status" value="1"/>
</dbReference>
<proteinExistence type="predicted"/>
<feature type="domain" description="PAC" evidence="12">
    <location>
        <begin position="626"/>
        <end position="678"/>
    </location>
</feature>
<dbReference type="CDD" id="cd00130">
    <property type="entry name" value="PAS"/>
    <property type="match status" value="3"/>
</dbReference>
<dbReference type="CDD" id="cd17546">
    <property type="entry name" value="REC_hyHK_CKI1_RcsC-like"/>
    <property type="match status" value="2"/>
</dbReference>
<dbReference type="Pfam" id="PF00512">
    <property type="entry name" value="HisKA"/>
    <property type="match status" value="1"/>
</dbReference>
<dbReference type="InterPro" id="IPR036641">
    <property type="entry name" value="HPT_dom_sf"/>
</dbReference>
<dbReference type="Pfam" id="PF08448">
    <property type="entry name" value="PAS_4"/>
    <property type="match status" value="1"/>
</dbReference>
<protein>
    <recommendedName>
        <fullName evidence="2">histidine kinase</fullName>
        <ecNumber evidence="2">2.7.13.3</ecNumber>
    </recommendedName>
</protein>
<keyword evidence="15" id="KW-1185">Reference proteome</keyword>
<comment type="catalytic activity">
    <reaction evidence="1">
        <text>ATP + protein L-histidine = ADP + protein N-phospho-L-histidine.</text>
        <dbReference type="EC" id="2.7.13.3"/>
    </reaction>
</comment>
<dbReference type="InterPro" id="IPR003018">
    <property type="entry name" value="GAF"/>
</dbReference>
<dbReference type="Pfam" id="PF00989">
    <property type="entry name" value="PAS"/>
    <property type="match status" value="2"/>
</dbReference>
<dbReference type="SMART" id="SM00091">
    <property type="entry name" value="PAS"/>
    <property type="match status" value="4"/>
</dbReference>
<feature type="domain" description="Histidine kinase" evidence="9">
    <location>
        <begin position="837"/>
        <end position="1058"/>
    </location>
</feature>
<dbReference type="SUPFAM" id="SSF47226">
    <property type="entry name" value="Histidine-containing phosphotransfer domain, HPT domain"/>
    <property type="match status" value="1"/>
</dbReference>
<dbReference type="SUPFAM" id="SSF47384">
    <property type="entry name" value="Homodimeric domain of signal transducing histidine kinase"/>
    <property type="match status" value="1"/>
</dbReference>
<dbReference type="InterPro" id="IPR005467">
    <property type="entry name" value="His_kinase_dom"/>
</dbReference>
<dbReference type="SMART" id="SM00448">
    <property type="entry name" value="REC"/>
    <property type="match status" value="2"/>
</dbReference>
<dbReference type="InterPro" id="IPR000014">
    <property type="entry name" value="PAS"/>
</dbReference>
<dbReference type="EC" id="2.7.13.3" evidence="2"/>
<dbReference type="InterPro" id="IPR013656">
    <property type="entry name" value="PAS_4"/>
</dbReference>
<dbReference type="InterPro" id="IPR001610">
    <property type="entry name" value="PAC"/>
</dbReference>
<dbReference type="SMART" id="SM00387">
    <property type="entry name" value="HATPase_c"/>
    <property type="match status" value="1"/>
</dbReference>
<dbReference type="Gene3D" id="3.30.450.20">
    <property type="entry name" value="PAS domain"/>
    <property type="match status" value="4"/>
</dbReference>
<dbReference type="InterPro" id="IPR000700">
    <property type="entry name" value="PAS-assoc_C"/>
</dbReference>
<evidence type="ECO:0000259" key="12">
    <source>
        <dbReference type="PROSITE" id="PS50113"/>
    </source>
</evidence>
<dbReference type="Gene3D" id="1.20.120.160">
    <property type="entry name" value="HPT domain"/>
    <property type="match status" value="1"/>
</dbReference>
<dbReference type="EMBL" id="JACYFC010000004">
    <property type="protein sequence ID" value="MBD5771982.1"/>
    <property type="molecule type" value="Genomic_DNA"/>
</dbReference>
<dbReference type="Pfam" id="PF01590">
    <property type="entry name" value="GAF"/>
    <property type="match status" value="1"/>
</dbReference>
<dbReference type="InterPro" id="IPR035965">
    <property type="entry name" value="PAS-like_dom_sf"/>
</dbReference>
<dbReference type="PROSITE" id="PS50112">
    <property type="entry name" value="PAS"/>
    <property type="match status" value="3"/>
</dbReference>
<dbReference type="SUPFAM" id="SSF55785">
    <property type="entry name" value="PYP-like sensor domain (PAS domain)"/>
    <property type="match status" value="4"/>
</dbReference>
<dbReference type="PROSITE" id="PS50894">
    <property type="entry name" value="HPT"/>
    <property type="match status" value="1"/>
</dbReference>
<dbReference type="RefSeq" id="WP_191595368.1">
    <property type="nucleotide sequence ID" value="NZ_JACYFC010000004.1"/>
</dbReference>
<evidence type="ECO:0000313" key="14">
    <source>
        <dbReference type="EMBL" id="MBD5771982.1"/>
    </source>
</evidence>
<dbReference type="InterPro" id="IPR036097">
    <property type="entry name" value="HisK_dim/P_sf"/>
</dbReference>
<comment type="caution">
    <text evidence="14">The sequence shown here is derived from an EMBL/GenBank/DDBJ whole genome shotgun (WGS) entry which is preliminary data.</text>
</comment>
<dbReference type="Gene3D" id="3.40.50.2300">
    <property type="match status" value="2"/>
</dbReference>
<dbReference type="NCBIfam" id="TIGR00229">
    <property type="entry name" value="sensory_box"/>
    <property type="match status" value="3"/>
</dbReference>
<evidence type="ECO:0000259" key="10">
    <source>
        <dbReference type="PROSITE" id="PS50110"/>
    </source>
</evidence>
<dbReference type="PROSITE" id="PS50113">
    <property type="entry name" value="PAC"/>
    <property type="match status" value="2"/>
</dbReference>
<reference evidence="14 15" key="1">
    <citation type="submission" date="2020-09" db="EMBL/GenBank/DDBJ databases">
        <title>Marinomonas sp. nov., isolated from the cysticercosis algae of Qingdao, China.</title>
        <authorList>
            <person name="Sun X."/>
        </authorList>
    </citation>
    <scope>NUCLEOTIDE SEQUENCE [LARGE SCALE GENOMIC DNA]</scope>
    <source>
        <strain evidence="14 15">SM2066</strain>
    </source>
</reference>
<evidence type="ECO:0000256" key="1">
    <source>
        <dbReference type="ARBA" id="ARBA00000085"/>
    </source>
</evidence>
<evidence type="ECO:0000256" key="8">
    <source>
        <dbReference type="PROSITE-ProRule" id="PRU00169"/>
    </source>
</evidence>
<dbReference type="SUPFAM" id="SSF55781">
    <property type="entry name" value="GAF domain-like"/>
    <property type="match status" value="1"/>
</dbReference>
<dbReference type="InterPro" id="IPR003594">
    <property type="entry name" value="HATPase_dom"/>
</dbReference>
<dbReference type="PRINTS" id="PR00344">
    <property type="entry name" value="BCTRLSENSOR"/>
</dbReference>
<dbReference type="Gene3D" id="3.30.450.40">
    <property type="match status" value="1"/>
</dbReference>
<dbReference type="InterPro" id="IPR013655">
    <property type="entry name" value="PAS_fold_3"/>
</dbReference>
<dbReference type="InterPro" id="IPR004358">
    <property type="entry name" value="Sig_transdc_His_kin-like_C"/>
</dbReference>
<dbReference type="Gene3D" id="3.30.565.10">
    <property type="entry name" value="Histidine kinase-like ATPase, C-terminal domain"/>
    <property type="match status" value="1"/>
</dbReference>
<dbReference type="Proteomes" id="UP000604161">
    <property type="component" value="Unassembled WGS sequence"/>
</dbReference>
<dbReference type="SUPFAM" id="SSF52172">
    <property type="entry name" value="CheY-like"/>
    <property type="match status" value="2"/>
</dbReference>
<feature type="domain" description="PAS" evidence="11">
    <location>
        <begin position="679"/>
        <end position="751"/>
    </location>
</feature>
<keyword evidence="6" id="KW-0902">Two-component regulatory system</keyword>
<feature type="domain" description="PAS" evidence="11">
    <location>
        <begin position="553"/>
        <end position="613"/>
    </location>
</feature>
<dbReference type="Pfam" id="PF02518">
    <property type="entry name" value="HATPase_c"/>
    <property type="match status" value="1"/>
</dbReference>
<sequence>MEDIKAALKVARSLLKVRCAGLIFESGKIVLSGKIDQLEQTKFSDALQCNGISSFRYFDFKNTSTISPLLSCLPNLSCCLIEPLPQCNASFFFLDDSNHELDIALTEENISHLVHLFIELLKPLNSLLAEDVYKDMVDYNDLLRLNNKIPIYIALVDQDLRYEYINDAYAQRFSLSKKEVVGEYVKGSIPAEICAVTEENVVKGLSGVTVNFQYELRQGDEDELRFIDASYVPRIVHGEVTGLYLYMQDITSQQRTLNTLKRLHEVTANFDLSLDEKLQSILQVGVEQFSLPIGLISRIEGDDYYVEYSHTPGGEVLPGAKFDLGSTYCIHTLENDLPTSYFHTAISDIKEHPCYKAFGLEAYIGIVIYVGGKRWGTLNFSSPNPKTKPFGDDDYEVMKLLSQWVGNEITQHQDETNLKAAAKQQNLILEAVHEGIFGVDSVGNITFANSAACHILEYSVEELLGRNLIEALSHRDKDGHAFALENNPIQESLLSGENCRARGEYFCRKNGVVFVCEYTCVAMHSEMDLVEGVVVSFQDKTEQIQAENELLEQKSLFESLFINAPEAIILVGINRDIKMINPAFTELFGYQPSDVIGKSTQMLYAEEDDFIERGNAYSGASQDVLNRYRVSYKNSQGKVFHSETIGSMIQNADGSFGGYIGHIRDVSERLEVEQKMIDTNIRLSIATDTAGIGVWELDIKTDTLHWDDWMYQLYGFSKDDQYSPTKVWEECVHFEDREKLKHALIRLEDGGAYFKDENDEKRRSENLDSDFRITRKDGQTRYLKSNSTIIFDRNGDAAHIIGVNIDVTSRKETEVVLQEASDQAVAASKAKSNFLATMSHEIRTPLNGVLGMAELLSGTQLDLEQRQSLNILRESGEGLLELINGILDFSKIEAGHLSIELEDFNLEKAIYDVARLLMLKAEEKGIDLLIEYQDDCPRFLVGDVFRVKQILTNLVSNAIKFTSTGHVLISTKGVVDQQGIVSVTMSVIDTGVGIAEEVQPYLFNAFVQADSSTTRRFGGTGLGLAITKQLIGLMNGEISLSSELNVGSTFTIALSLPESHAIPSIEKMADEFLLIGKKTLVIDDNDINLTILKNQLKSCDIYADTELDPLQGLARIERAINDGSPYHIVLLDYMMPELDGLMLSKLIREISGSMSQPIILMASSADFLPKESLSAAGVNVCISKPMSSSVLKKGLIDATSSNLLGHQVSYSELNEIQNTRYEERDSVSKRGLILVVEDMKANMAVACGILAKMGFDIVEAENGALGIDMWEVHKPDLIFMDLHMPVMDGLSAMRRIRQAEKNIQNKRVPILALTADIQQETLSKVFRAGGDGLIPKPFKQKEFISMLDKWLPGEQQGTDVSIVGNNTPAESAFEIRFDIVIEESVLNELKTLLGDDFLLLIEAFYGDADQIISSLEEMLVTCEAPDYKAISQLTHSLKSISLNVGAAALSSMAAQLEQESRQGKVLNLSAKLRELITMYHNVKIEIQRIVACL</sequence>
<accession>A0ABR8P4Z9</accession>
<dbReference type="SMART" id="SM00388">
    <property type="entry name" value="HisKA"/>
    <property type="match status" value="1"/>
</dbReference>
<evidence type="ECO:0000256" key="6">
    <source>
        <dbReference type="ARBA" id="ARBA00023012"/>
    </source>
</evidence>
<dbReference type="InterPro" id="IPR011006">
    <property type="entry name" value="CheY-like_superfamily"/>
</dbReference>
<evidence type="ECO:0000259" key="13">
    <source>
        <dbReference type="PROSITE" id="PS50894"/>
    </source>
</evidence>
<feature type="domain" description="PAC" evidence="12">
    <location>
        <begin position="767"/>
        <end position="819"/>
    </location>
</feature>
<evidence type="ECO:0000313" key="15">
    <source>
        <dbReference type="Proteomes" id="UP000604161"/>
    </source>
</evidence>
<dbReference type="PANTHER" id="PTHR45339:SF3">
    <property type="entry name" value="HISTIDINE KINASE"/>
    <property type="match status" value="1"/>
</dbReference>
<evidence type="ECO:0000256" key="7">
    <source>
        <dbReference type="PROSITE-ProRule" id="PRU00110"/>
    </source>
</evidence>
<feature type="domain" description="PAS" evidence="11">
    <location>
        <begin position="421"/>
        <end position="476"/>
    </location>
</feature>
<feature type="modified residue" description="Phosphohistidine" evidence="7">
    <location>
        <position position="1435"/>
    </location>
</feature>
<dbReference type="CDD" id="cd16922">
    <property type="entry name" value="HATPase_EvgS-ArcB-TorS-like"/>
    <property type="match status" value="1"/>
</dbReference>
<dbReference type="InterPro" id="IPR036890">
    <property type="entry name" value="HATPase_C_sf"/>
</dbReference>
<evidence type="ECO:0000256" key="3">
    <source>
        <dbReference type="ARBA" id="ARBA00022553"/>
    </source>
</evidence>
<keyword evidence="4" id="KW-0808">Transferase</keyword>
<dbReference type="SUPFAM" id="SSF55874">
    <property type="entry name" value="ATPase domain of HSP90 chaperone/DNA topoisomerase II/histidine kinase"/>
    <property type="match status" value="1"/>
</dbReference>